<dbReference type="AlphaFoldDB" id="A0A0D6PZ06"/>
<evidence type="ECO:0000313" key="2">
    <source>
        <dbReference type="Proteomes" id="UP000032675"/>
    </source>
</evidence>
<protein>
    <recommendedName>
        <fullName evidence="3">Transposase</fullName>
    </recommendedName>
</protein>
<reference evidence="1 2" key="1">
    <citation type="submission" date="2012-11" db="EMBL/GenBank/DDBJ databases">
        <title>Whole genome sequence of Gluconacetobacter europaeus NBRC3261.</title>
        <authorList>
            <person name="Azuma Y."/>
            <person name="Higashiura N."/>
            <person name="Hirakawa H."/>
            <person name="Matsushita K."/>
        </authorList>
    </citation>
    <scope>NUCLEOTIDE SEQUENCE [LARGE SCALE GENOMIC DNA]</scope>
    <source>
        <strain evidence="1 2">NBRC 3261</strain>
    </source>
</reference>
<dbReference type="EMBL" id="BANI01000073">
    <property type="protein sequence ID" value="GAN96557.1"/>
    <property type="molecule type" value="Genomic_DNA"/>
</dbReference>
<gene>
    <name evidence="1" type="ORF">Geu3261_0079_007</name>
</gene>
<organism evidence="1 2">
    <name type="scientific">Komagataeibacter europaeus NBRC 3261</name>
    <dbReference type="NCBI Taxonomy" id="1234669"/>
    <lineage>
        <taxon>Bacteria</taxon>
        <taxon>Pseudomonadati</taxon>
        <taxon>Pseudomonadota</taxon>
        <taxon>Alphaproteobacteria</taxon>
        <taxon>Acetobacterales</taxon>
        <taxon>Acetobacteraceae</taxon>
        <taxon>Komagataeibacter</taxon>
    </lineage>
</organism>
<dbReference type="Proteomes" id="UP000032675">
    <property type="component" value="Unassembled WGS sequence"/>
</dbReference>
<evidence type="ECO:0008006" key="3">
    <source>
        <dbReference type="Google" id="ProtNLM"/>
    </source>
</evidence>
<evidence type="ECO:0000313" key="1">
    <source>
        <dbReference type="EMBL" id="GAN96557.1"/>
    </source>
</evidence>
<proteinExistence type="predicted"/>
<sequence>MTETPQTRVHAVVCDLGALAEILDALITASEPVPLEWMHKWVKRLRTELDMAWLALPDGCRERAK</sequence>
<comment type="caution">
    <text evidence="1">The sequence shown here is derived from an EMBL/GenBank/DDBJ whole genome shotgun (WGS) entry which is preliminary data.</text>
</comment>
<name>A0A0D6PZ06_KOMEU</name>
<accession>A0A0D6PZ06</accession>
<dbReference type="RefSeq" id="WP_048851306.1">
    <property type="nucleotide sequence ID" value="NZ_BANI01000073.1"/>
</dbReference>